<accession>A0A644W793</accession>
<gene>
    <name evidence="3" type="ORF">SDC9_45847</name>
</gene>
<protein>
    <recommendedName>
        <fullName evidence="2">GyrI-like small molecule binding domain-containing protein</fullName>
    </recommendedName>
</protein>
<dbReference type="SUPFAM" id="SSF55136">
    <property type="entry name" value="Probable bacterial effector-binding domain"/>
    <property type="match status" value="1"/>
</dbReference>
<dbReference type="EMBL" id="VSSQ01000678">
    <property type="protein sequence ID" value="MPL99629.1"/>
    <property type="molecule type" value="Genomic_DNA"/>
</dbReference>
<feature type="compositionally biased region" description="Basic residues" evidence="1">
    <location>
        <begin position="1"/>
        <end position="11"/>
    </location>
</feature>
<proteinExistence type="predicted"/>
<feature type="region of interest" description="Disordered" evidence="1">
    <location>
        <begin position="1"/>
        <end position="20"/>
    </location>
</feature>
<reference evidence="3" key="1">
    <citation type="submission" date="2019-08" db="EMBL/GenBank/DDBJ databases">
        <authorList>
            <person name="Kucharzyk K."/>
            <person name="Murdoch R.W."/>
            <person name="Higgins S."/>
            <person name="Loffler F."/>
        </authorList>
    </citation>
    <scope>NUCLEOTIDE SEQUENCE</scope>
</reference>
<organism evidence="3">
    <name type="scientific">bioreactor metagenome</name>
    <dbReference type="NCBI Taxonomy" id="1076179"/>
    <lineage>
        <taxon>unclassified sequences</taxon>
        <taxon>metagenomes</taxon>
        <taxon>ecological metagenomes</taxon>
    </lineage>
</organism>
<dbReference type="InterPro" id="IPR011256">
    <property type="entry name" value="Reg_factor_effector_dom_sf"/>
</dbReference>
<dbReference type="Pfam" id="PF06445">
    <property type="entry name" value="GyrI-like"/>
    <property type="match status" value="1"/>
</dbReference>
<evidence type="ECO:0000256" key="1">
    <source>
        <dbReference type="SAM" id="MobiDB-lite"/>
    </source>
</evidence>
<dbReference type="Gene3D" id="3.20.80.10">
    <property type="entry name" value="Regulatory factor, effector binding domain"/>
    <property type="match status" value="1"/>
</dbReference>
<feature type="domain" description="GyrI-like small molecule binding" evidence="2">
    <location>
        <begin position="38"/>
        <end position="118"/>
    </location>
</feature>
<comment type="caution">
    <text evidence="3">The sequence shown here is derived from an EMBL/GenBank/DDBJ whole genome shotgun (WGS) entry which is preliminary data.</text>
</comment>
<dbReference type="AlphaFoldDB" id="A0A644W793"/>
<dbReference type="InterPro" id="IPR029442">
    <property type="entry name" value="GyrI-like"/>
</dbReference>
<sequence>MNEKRRPRHSPKQLSGVLLDVHNPPAEIRDAGGINWACMEVSRKKDLDPSAARLQIFNEGLCVQYMHYGPFDNEPATVAKIEAFLGKNGLISEIDETRRHHEIYLGDPRKTSPERMRTVLHVYL</sequence>
<name>A0A644W793_9ZZZZ</name>
<evidence type="ECO:0000313" key="3">
    <source>
        <dbReference type="EMBL" id="MPL99629.1"/>
    </source>
</evidence>
<evidence type="ECO:0000259" key="2">
    <source>
        <dbReference type="Pfam" id="PF06445"/>
    </source>
</evidence>